<dbReference type="Proteomes" id="UP000433575">
    <property type="component" value="Unassembled WGS sequence"/>
</dbReference>
<dbReference type="GO" id="GO:0055085">
    <property type="term" value="P:transmembrane transport"/>
    <property type="evidence" value="ECO:0007669"/>
    <property type="project" value="InterPro"/>
</dbReference>
<dbReference type="InterPro" id="IPR000515">
    <property type="entry name" value="MetI-like"/>
</dbReference>
<comment type="similarity">
    <text evidence="7">Belongs to the binding-protein-dependent transport system permease family.</text>
</comment>
<reference evidence="11 12" key="1">
    <citation type="journal article" date="2019" name="Nat. Med.">
        <title>A library of human gut bacterial isolates paired with longitudinal multiomics data enables mechanistic microbiome research.</title>
        <authorList>
            <person name="Poyet M."/>
            <person name="Groussin M."/>
            <person name="Gibbons S.M."/>
            <person name="Avila-Pacheco J."/>
            <person name="Jiang X."/>
            <person name="Kearney S.M."/>
            <person name="Perrotta A.R."/>
            <person name="Berdy B."/>
            <person name="Zhao S."/>
            <person name="Lieberman T.D."/>
            <person name="Swanson P.K."/>
            <person name="Smith M."/>
            <person name="Roesemann S."/>
            <person name="Alexander J.E."/>
            <person name="Rich S.A."/>
            <person name="Livny J."/>
            <person name="Vlamakis H."/>
            <person name="Clish C."/>
            <person name="Bullock K."/>
            <person name="Deik A."/>
            <person name="Scott J."/>
            <person name="Pierce K.A."/>
            <person name="Xavier R.J."/>
            <person name="Alm E.J."/>
        </authorList>
    </citation>
    <scope>NUCLEOTIDE SEQUENCE [LARGE SCALE GENOMIC DNA]</scope>
    <source>
        <strain evidence="9 11">BIOML-A4</strain>
        <strain evidence="10 12">BIOML-A5</strain>
    </source>
</reference>
<dbReference type="Proteomes" id="UP000480929">
    <property type="component" value="Unassembled WGS sequence"/>
</dbReference>
<dbReference type="InterPro" id="IPR035906">
    <property type="entry name" value="MetI-like_sf"/>
</dbReference>
<evidence type="ECO:0000256" key="5">
    <source>
        <dbReference type="ARBA" id="ARBA00022989"/>
    </source>
</evidence>
<feature type="domain" description="ABC transmembrane type-1" evidence="8">
    <location>
        <begin position="66"/>
        <end position="249"/>
    </location>
</feature>
<dbReference type="EMBL" id="WKPJ01000002">
    <property type="protein sequence ID" value="MSA88147.1"/>
    <property type="molecule type" value="Genomic_DNA"/>
</dbReference>
<keyword evidence="5 7" id="KW-1133">Transmembrane helix</keyword>
<dbReference type="GO" id="GO:0005886">
    <property type="term" value="C:plasma membrane"/>
    <property type="evidence" value="ECO:0007669"/>
    <property type="project" value="UniProtKB-SubCell"/>
</dbReference>
<gene>
    <name evidence="10" type="ORF">GKD88_02045</name>
    <name evidence="9" type="ORF">GKE08_02245</name>
</gene>
<evidence type="ECO:0000256" key="1">
    <source>
        <dbReference type="ARBA" id="ARBA00004651"/>
    </source>
</evidence>
<dbReference type="SUPFAM" id="SSF161098">
    <property type="entry name" value="MetI-like"/>
    <property type="match status" value="1"/>
</dbReference>
<feature type="transmembrane region" description="Helical" evidence="7">
    <location>
        <begin position="204"/>
        <end position="222"/>
    </location>
</feature>
<evidence type="ECO:0000313" key="10">
    <source>
        <dbReference type="EMBL" id="MSC31902.1"/>
    </source>
</evidence>
<feature type="transmembrane region" description="Helical" evidence="7">
    <location>
        <begin position="172"/>
        <end position="192"/>
    </location>
</feature>
<dbReference type="AlphaFoldDB" id="A0A6N7S2P8"/>
<evidence type="ECO:0000256" key="3">
    <source>
        <dbReference type="ARBA" id="ARBA00022475"/>
    </source>
</evidence>
<dbReference type="RefSeq" id="WP_154237781.1">
    <property type="nucleotide sequence ID" value="NZ_WKPI01000002.1"/>
</dbReference>
<evidence type="ECO:0000256" key="2">
    <source>
        <dbReference type="ARBA" id="ARBA00022448"/>
    </source>
</evidence>
<feature type="transmembrane region" description="Helical" evidence="7">
    <location>
        <begin position="228"/>
        <end position="245"/>
    </location>
</feature>
<sequence length="258" mass="28962">MSYFREKRIRTAAFFLTGFLLTIVGSQRIQFDWILMITHFPDAITRFVQLYLPPDFSEWGRMIQEMGVTILIALAAAATGMILAFFAALAISARTSKNKTLTLIVRMLASLTRNIPEGVWAIVLLMCFWYGEFLAYLVMSIISFGFLARVYADAMDEASMDCIEALEATGASYWQIIFNAVVPETLPALISWSLYAAENNIRSSTIIGMLAGGGIGYLIGNYRHFRQFHSLLVAIVMIVAAVLLFDQISAQIRRRILQ</sequence>
<protein>
    <submittedName>
        <fullName evidence="9">ABC transporter permease subunit</fullName>
    </submittedName>
</protein>
<evidence type="ECO:0000256" key="7">
    <source>
        <dbReference type="RuleBase" id="RU363032"/>
    </source>
</evidence>
<dbReference type="PANTHER" id="PTHR30043:SF1">
    <property type="entry name" value="ABC TRANSPORT SYSTEM PERMEASE PROTEIN P69"/>
    <property type="match status" value="1"/>
</dbReference>
<accession>A0A6N7S2P8</accession>
<evidence type="ECO:0000259" key="8">
    <source>
        <dbReference type="PROSITE" id="PS50928"/>
    </source>
</evidence>
<name>A0A6N7S2P8_9FIRM</name>
<comment type="caution">
    <text evidence="9">The sequence shown here is derived from an EMBL/GenBank/DDBJ whole genome shotgun (WGS) entry which is preliminary data.</text>
</comment>
<keyword evidence="6 7" id="KW-0472">Membrane</keyword>
<dbReference type="Pfam" id="PF00528">
    <property type="entry name" value="BPD_transp_1"/>
    <property type="match status" value="1"/>
</dbReference>
<evidence type="ECO:0000313" key="11">
    <source>
        <dbReference type="Proteomes" id="UP000433575"/>
    </source>
</evidence>
<comment type="subcellular location">
    <subcellularLocation>
        <location evidence="1 7">Cell membrane</location>
        <topology evidence="1 7">Multi-pass membrane protein</topology>
    </subcellularLocation>
</comment>
<evidence type="ECO:0000313" key="9">
    <source>
        <dbReference type="EMBL" id="MSA88147.1"/>
    </source>
</evidence>
<dbReference type="Gene3D" id="1.10.3720.10">
    <property type="entry name" value="MetI-like"/>
    <property type="match status" value="1"/>
</dbReference>
<evidence type="ECO:0000256" key="6">
    <source>
        <dbReference type="ARBA" id="ARBA00023136"/>
    </source>
</evidence>
<keyword evidence="2 7" id="KW-0813">Transport</keyword>
<keyword evidence="4 7" id="KW-0812">Transmembrane</keyword>
<feature type="transmembrane region" description="Helical" evidence="7">
    <location>
        <begin position="119"/>
        <end position="152"/>
    </location>
</feature>
<organism evidence="9 11">
    <name type="scientific">Holdemania massiliensis</name>
    <dbReference type="NCBI Taxonomy" id="1468449"/>
    <lineage>
        <taxon>Bacteria</taxon>
        <taxon>Bacillati</taxon>
        <taxon>Bacillota</taxon>
        <taxon>Erysipelotrichia</taxon>
        <taxon>Erysipelotrichales</taxon>
        <taxon>Erysipelotrichaceae</taxon>
        <taxon>Holdemania</taxon>
    </lineage>
</organism>
<keyword evidence="3" id="KW-1003">Cell membrane</keyword>
<dbReference type="PANTHER" id="PTHR30043">
    <property type="entry name" value="PHOSPHONATES TRANSPORT SYSTEM PERMEASE PROTEIN"/>
    <property type="match status" value="1"/>
</dbReference>
<keyword evidence="12" id="KW-1185">Reference proteome</keyword>
<dbReference type="CDD" id="cd06261">
    <property type="entry name" value="TM_PBP2"/>
    <property type="match status" value="1"/>
</dbReference>
<feature type="transmembrane region" description="Helical" evidence="7">
    <location>
        <begin position="66"/>
        <end position="91"/>
    </location>
</feature>
<dbReference type="PROSITE" id="PS50928">
    <property type="entry name" value="ABC_TM1"/>
    <property type="match status" value="1"/>
</dbReference>
<dbReference type="EMBL" id="WKPI01000002">
    <property type="protein sequence ID" value="MSC31902.1"/>
    <property type="molecule type" value="Genomic_DNA"/>
</dbReference>
<dbReference type="OrthoDB" id="8557224at2"/>
<evidence type="ECO:0000313" key="12">
    <source>
        <dbReference type="Proteomes" id="UP000480929"/>
    </source>
</evidence>
<evidence type="ECO:0000256" key="4">
    <source>
        <dbReference type="ARBA" id="ARBA00022692"/>
    </source>
</evidence>
<proteinExistence type="inferred from homology"/>